<organism evidence="1 2">
    <name type="scientific">Candidatus Segetimicrobium genomatis</name>
    <dbReference type="NCBI Taxonomy" id="2569760"/>
    <lineage>
        <taxon>Bacteria</taxon>
        <taxon>Bacillati</taxon>
        <taxon>Candidatus Sysuimicrobiota</taxon>
        <taxon>Candidatus Sysuimicrobiia</taxon>
        <taxon>Candidatus Sysuimicrobiales</taxon>
        <taxon>Candidatus Segetimicrobiaceae</taxon>
        <taxon>Candidatus Segetimicrobium</taxon>
    </lineage>
</organism>
<reference evidence="1 2" key="1">
    <citation type="journal article" date="2019" name="Nat. Microbiol.">
        <title>Mediterranean grassland soil C-N compound turnover is dependent on rainfall and depth, and is mediated by genomically divergent microorganisms.</title>
        <authorList>
            <person name="Diamond S."/>
            <person name="Andeer P.F."/>
            <person name="Li Z."/>
            <person name="Crits-Christoph A."/>
            <person name="Burstein D."/>
            <person name="Anantharaman K."/>
            <person name="Lane K.R."/>
            <person name="Thomas B.C."/>
            <person name="Pan C."/>
            <person name="Northen T.R."/>
            <person name="Banfield J.F."/>
        </authorList>
    </citation>
    <scope>NUCLEOTIDE SEQUENCE [LARGE SCALE GENOMIC DNA]</scope>
    <source>
        <strain evidence="1">NP_8</strain>
    </source>
</reference>
<proteinExistence type="predicted"/>
<protein>
    <submittedName>
        <fullName evidence="1">Uncharacterized protein</fullName>
    </submittedName>
</protein>
<name>A0A537IW60_9BACT</name>
<dbReference type="Proteomes" id="UP000318834">
    <property type="component" value="Unassembled WGS sequence"/>
</dbReference>
<dbReference type="AlphaFoldDB" id="A0A537IW60"/>
<dbReference type="EMBL" id="VBAP01000044">
    <property type="protein sequence ID" value="TMI75302.1"/>
    <property type="molecule type" value="Genomic_DNA"/>
</dbReference>
<sequence length="70" mass="7282">MKAFLGPARGLLGSVSGAAFTFVHDRYTARSGGSPATCAAAVIVSTPARTAPARSLPCRRFVARSPHLRL</sequence>
<evidence type="ECO:0000313" key="2">
    <source>
        <dbReference type="Proteomes" id="UP000318834"/>
    </source>
</evidence>
<evidence type="ECO:0000313" key="1">
    <source>
        <dbReference type="EMBL" id="TMI75302.1"/>
    </source>
</evidence>
<gene>
    <name evidence="1" type="ORF">E6H05_06670</name>
</gene>
<accession>A0A537IW60</accession>
<comment type="caution">
    <text evidence="1">The sequence shown here is derived from an EMBL/GenBank/DDBJ whole genome shotgun (WGS) entry which is preliminary data.</text>
</comment>